<dbReference type="InterPro" id="IPR001845">
    <property type="entry name" value="HTH_ArsR_DNA-bd_dom"/>
</dbReference>
<accession>A0ABP9EC81</accession>
<dbReference type="InterPro" id="IPR011991">
    <property type="entry name" value="ArsR-like_HTH"/>
</dbReference>
<reference evidence="3" key="1">
    <citation type="journal article" date="2019" name="Int. J. Syst. Evol. Microbiol.">
        <title>The Global Catalogue of Microorganisms (GCM) 10K type strain sequencing project: providing services to taxonomists for standard genome sequencing and annotation.</title>
        <authorList>
            <consortium name="The Broad Institute Genomics Platform"/>
            <consortium name="The Broad Institute Genome Sequencing Center for Infectious Disease"/>
            <person name="Wu L."/>
            <person name="Ma J."/>
        </authorList>
    </citation>
    <scope>NUCLEOTIDE SEQUENCE [LARGE SCALE GENOMIC DNA]</scope>
    <source>
        <strain evidence="3">JCM 13006</strain>
    </source>
</reference>
<gene>
    <name evidence="2" type="ORF">GCM10023235_56470</name>
</gene>
<dbReference type="InterPro" id="IPR036390">
    <property type="entry name" value="WH_DNA-bd_sf"/>
</dbReference>
<dbReference type="InterPro" id="IPR036388">
    <property type="entry name" value="WH-like_DNA-bd_sf"/>
</dbReference>
<organism evidence="2 3">
    <name type="scientific">Kitasatospora terrestris</name>
    <dbReference type="NCBI Taxonomy" id="258051"/>
    <lineage>
        <taxon>Bacteria</taxon>
        <taxon>Bacillati</taxon>
        <taxon>Actinomycetota</taxon>
        <taxon>Actinomycetes</taxon>
        <taxon>Kitasatosporales</taxon>
        <taxon>Streptomycetaceae</taxon>
        <taxon>Kitasatospora</taxon>
    </lineage>
</organism>
<dbReference type="PANTHER" id="PTHR38600">
    <property type="entry name" value="TRANSCRIPTIONAL REGULATORY PROTEIN"/>
    <property type="match status" value="1"/>
</dbReference>
<dbReference type="SMART" id="SM00418">
    <property type="entry name" value="HTH_ARSR"/>
    <property type="match status" value="1"/>
</dbReference>
<dbReference type="Gene3D" id="1.10.10.10">
    <property type="entry name" value="Winged helix-like DNA-binding domain superfamily/Winged helix DNA-binding domain"/>
    <property type="match status" value="1"/>
</dbReference>
<dbReference type="SUPFAM" id="SSF46785">
    <property type="entry name" value="Winged helix' DNA-binding domain"/>
    <property type="match status" value="1"/>
</dbReference>
<sequence length="140" mass="15529">MNVCRGARIVNHMVEGAPALDAVFHALAHDARRDMLRRLAAGELTVGELAAPLQMSLAAASKHVKVLEQAGLVRRTVTGRRHLCRLRPGPLSDAAAWLRFAERFWDERLDSLQDVLEQATALDEEAQHAVRHRSLPDDQA</sequence>
<evidence type="ECO:0000313" key="3">
    <source>
        <dbReference type="Proteomes" id="UP001501752"/>
    </source>
</evidence>
<name>A0ABP9EC81_9ACTN</name>
<dbReference type="PROSITE" id="PS50987">
    <property type="entry name" value="HTH_ARSR_2"/>
    <property type="match status" value="1"/>
</dbReference>
<dbReference type="NCBIfam" id="NF033788">
    <property type="entry name" value="HTH_metalloreg"/>
    <property type="match status" value="1"/>
</dbReference>
<protein>
    <submittedName>
        <fullName evidence="2">Metalloregulator ArsR/SmtB family transcription factor</fullName>
    </submittedName>
</protein>
<comment type="caution">
    <text evidence="2">The sequence shown here is derived from an EMBL/GenBank/DDBJ whole genome shotgun (WGS) entry which is preliminary data.</text>
</comment>
<evidence type="ECO:0000313" key="2">
    <source>
        <dbReference type="EMBL" id="GAA4870420.1"/>
    </source>
</evidence>
<keyword evidence="3" id="KW-1185">Reference proteome</keyword>
<evidence type="ECO:0000259" key="1">
    <source>
        <dbReference type="PROSITE" id="PS50987"/>
    </source>
</evidence>
<dbReference type="Proteomes" id="UP001501752">
    <property type="component" value="Unassembled WGS sequence"/>
</dbReference>
<dbReference type="PANTHER" id="PTHR38600:SF2">
    <property type="entry name" value="SLL0088 PROTEIN"/>
    <property type="match status" value="1"/>
</dbReference>
<feature type="domain" description="HTH arsR-type" evidence="1">
    <location>
        <begin position="12"/>
        <end position="127"/>
    </location>
</feature>
<dbReference type="Pfam" id="PF12840">
    <property type="entry name" value="HTH_20"/>
    <property type="match status" value="1"/>
</dbReference>
<proteinExistence type="predicted"/>
<dbReference type="CDD" id="cd00090">
    <property type="entry name" value="HTH_ARSR"/>
    <property type="match status" value="1"/>
</dbReference>
<dbReference type="EMBL" id="BAABIS010000001">
    <property type="protein sequence ID" value="GAA4870420.1"/>
    <property type="molecule type" value="Genomic_DNA"/>
</dbReference>